<reference evidence="2" key="1">
    <citation type="journal article" date="2019" name="Int. J. Syst. Evol. Microbiol.">
        <title>The Global Catalogue of Microorganisms (GCM) 10K type strain sequencing project: providing services to taxonomists for standard genome sequencing and annotation.</title>
        <authorList>
            <consortium name="The Broad Institute Genomics Platform"/>
            <consortium name="The Broad Institute Genome Sequencing Center for Infectious Disease"/>
            <person name="Wu L."/>
            <person name="Ma J."/>
        </authorList>
    </citation>
    <scope>NUCLEOTIDE SEQUENCE [LARGE SCALE GENOMIC DNA]</scope>
    <source>
        <strain evidence="2">KCTC 42953</strain>
    </source>
</reference>
<dbReference type="RefSeq" id="WP_157893002.1">
    <property type="nucleotide sequence ID" value="NZ_JBHRTS010000011.1"/>
</dbReference>
<comment type="caution">
    <text evidence="1">The sequence shown here is derived from an EMBL/GenBank/DDBJ whole genome shotgun (WGS) entry which is preliminary data.</text>
</comment>
<dbReference type="Proteomes" id="UP001595533">
    <property type="component" value="Unassembled WGS sequence"/>
</dbReference>
<evidence type="ECO:0000313" key="1">
    <source>
        <dbReference type="EMBL" id="MFC3195935.1"/>
    </source>
</evidence>
<gene>
    <name evidence="1" type="ORF">ACFODZ_16895</name>
</gene>
<evidence type="ECO:0000313" key="2">
    <source>
        <dbReference type="Proteomes" id="UP001595533"/>
    </source>
</evidence>
<sequence>MAIWQVPIEFIPYSWAEENSFNTELLYDEDGYDCTPAWENCQPSKEYRRIFSSILPQADSWDEELELWGESPVHDIRVWRENGLIECMGFRLDLREDIRDLVKQFIEAANELNCYLFIPGLKVICKPDFVALIQYIRQSNAAKFVSDPHGYLSEINKKHNK</sequence>
<name>A0ABV7JCV6_9GAMM</name>
<dbReference type="EMBL" id="JBHRTS010000011">
    <property type="protein sequence ID" value="MFC3195935.1"/>
    <property type="molecule type" value="Genomic_DNA"/>
</dbReference>
<protein>
    <submittedName>
        <fullName evidence="1">Uncharacterized protein</fullName>
    </submittedName>
</protein>
<organism evidence="1 2">
    <name type="scientific">Marinicella sediminis</name>
    <dbReference type="NCBI Taxonomy" id="1792834"/>
    <lineage>
        <taxon>Bacteria</taxon>
        <taxon>Pseudomonadati</taxon>
        <taxon>Pseudomonadota</taxon>
        <taxon>Gammaproteobacteria</taxon>
        <taxon>Lysobacterales</taxon>
        <taxon>Marinicellaceae</taxon>
        <taxon>Marinicella</taxon>
    </lineage>
</organism>
<keyword evidence="2" id="KW-1185">Reference proteome</keyword>
<proteinExistence type="predicted"/>
<accession>A0ABV7JCV6</accession>